<feature type="compositionally biased region" description="Basic and acidic residues" evidence="1">
    <location>
        <begin position="99"/>
        <end position="110"/>
    </location>
</feature>
<dbReference type="STRING" id="4577.A0A1D6Q0T6"/>
<feature type="compositionally biased region" description="Polar residues" evidence="1">
    <location>
        <begin position="82"/>
        <end position="93"/>
    </location>
</feature>
<dbReference type="InParanoid" id="A0A1D6Q0T6"/>
<feature type="non-terminal residue" evidence="3">
    <location>
        <position position="174"/>
    </location>
</feature>
<sequence>MAPHYQAATLIASPSYPNAIAWSSDNIVAVASGHIVTILFSMFEENTIKKACLDALKHEKLHEENEKLFDRVTEKSRLGSAPQASSPSANKPANGQGREIGRSDSSKSRSPDVFASPVSQDKTGNSGAIVKSSNELAKTTPAGEYLTSALMDFDPDQFEGFVAIVDGANKLLML</sequence>
<evidence type="ECO:0000256" key="1">
    <source>
        <dbReference type="SAM" id="MobiDB-lite"/>
    </source>
</evidence>
<gene>
    <name evidence="3" type="ORF">ZEAMMB73_Zm00001d035546</name>
    <name evidence="2" type="ORF">ZEAMMB73_Zm00001d050289</name>
</gene>
<evidence type="ECO:0000313" key="3">
    <source>
        <dbReference type="EMBL" id="AQK79203.1"/>
    </source>
</evidence>
<protein>
    <submittedName>
        <fullName evidence="3">Kinesin-like protein KCA2</fullName>
    </submittedName>
</protein>
<name>A0A1D6Q0T6_MAIZE</name>
<evidence type="ECO:0000313" key="2">
    <source>
        <dbReference type="EMBL" id="AQK52254.1"/>
    </source>
</evidence>
<dbReference type="EMBL" id="CM000780">
    <property type="protein sequence ID" value="AQK52254.1"/>
    <property type="molecule type" value="Genomic_DNA"/>
</dbReference>
<reference evidence="3" key="1">
    <citation type="submission" date="2015-12" db="EMBL/GenBank/DDBJ databases">
        <title>Update maize B73 reference genome by single molecule sequencing technologies.</title>
        <authorList>
            <consortium name="Maize Genome Sequencing Project"/>
            <person name="Ware D."/>
        </authorList>
    </citation>
    <scope>NUCLEOTIDE SEQUENCE</scope>
    <source>
        <tissue evidence="3">Seedling</tissue>
    </source>
</reference>
<organism evidence="3">
    <name type="scientific">Zea mays</name>
    <name type="common">Maize</name>
    <dbReference type="NCBI Taxonomy" id="4577"/>
    <lineage>
        <taxon>Eukaryota</taxon>
        <taxon>Viridiplantae</taxon>
        <taxon>Streptophyta</taxon>
        <taxon>Embryophyta</taxon>
        <taxon>Tracheophyta</taxon>
        <taxon>Spermatophyta</taxon>
        <taxon>Magnoliopsida</taxon>
        <taxon>Liliopsida</taxon>
        <taxon>Poales</taxon>
        <taxon>Poaceae</taxon>
        <taxon>PACMAD clade</taxon>
        <taxon>Panicoideae</taxon>
        <taxon>Andropogonodae</taxon>
        <taxon>Andropogoneae</taxon>
        <taxon>Tripsacinae</taxon>
        <taxon>Zea</taxon>
    </lineage>
</organism>
<dbReference type="EMBL" id="CM000782">
    <property type="protein sequence ID" value="AQK79204.1"/>
    <property type="molecule type" value="Genomic_DNA"/>
</dbReference>
<accession>A0A1D6Q0T6</accession>
<dbReference type="AlphaFoldDB" id="A0A1D6Q0T6"/>
<feature type="compositionally biased region" description="Polar residues" evidence="1">
    <location>
        <begin position="117"/>
        <end position="132"/>
    </location>
</feature>
<dbReference type="EMBL" id="CM000782">
    <property type="protein sequence ID" value="AQK79203.1"/>
    <property type="molecule type" value="Genomic_DNA"/>
</dbReference>
<proteinExistence type="predicted"/>
<feature type="region of interest" description="Disordered" evidence="1">
    <location>
        <begin position="71"/>
        <end position="132"/>
    </location>
</feature>